<reference evidence="2" key="1">
    <citation type="submission" date="2022-01" db="EMBL/GenBank/DDBJ databases">
        <title>Microbacterium eymi and Microbacterium rhizovicinus sp. nov., isolated from the rhizospheric soil of Elymus tsukushiensis, a plant native to the Dokdo Islands, Republic of Korea.</title>
        <authorList>
            <person name="Hwang Y.J."/>
        </authorList>
    </citation>
    <scope>NUCLEOTIDE SEQUENCE</scope>
    <source>
        <strain evidence="2">KUDC0405</strain>
    </source>
</reference>
<organism evidence="2 3">
    <name type="scientific">Microbacterium elymi</name>
    <dbReference type="NCBI Taxonomy" id="2909587"/>
    <lineage>
        <taxon>Bacteria</taxon>
        <taxon>Bacillati</taxon>
        <taxon>Actinomycetota</taxon>
        <taxon>Actinomycetes</taxon>
        <taxon>Micrococcales</taxon>
        <taxon>Microbacteriaceae</taxon>
        <taxon>Microbacterium</taxon>
    </lineage>
</organism>
<protein>
    <submittedName>
        <fullName evidence="2">Cadherin-like domain-containing protein</fullName>
    </submittedName>
</protein>
<feature type="compositionally biased region" description="Basic and acidic residues" evidence="1">
    <location>
        <begin position="137"/>
        <end position="150"/>
    </location>
</feature>
<sequence length="174" mass="18821">MLTGQSTSIPFRSFGVDPDGDDVSLDRIVTQPRSGSATISPDGESIVYASVPGFHGQVSFTFRVADAFGATGIATVRVGVLDEQANPSPVTFTDYVQLAGRRRQLRADQPAGQRRGPLRRHAEAHRHPSGRGADPPGRQREPRVRAPAAHDHRHHGRAGADQCRHHPRHGVVPV</sequence>
<dbReference type="Proteomes" id="UP001054811">
    <property type="component" value="Chromosome"/>
</dbReference>
<accession>A0ABY5NLF9</accession>
<name>A0ABY5NLF9_9MICO</name>
<dbReference type="Pfam" id="PF17963">
    <property type="entry name" value="Big_9"/>
    <property type="match status" value="1"/>
</dbReference>
<evidence type="ECO:0000256" key="1">
    <source>
        <dbReference type="SAM" id="MobiDB-lite"/>
    </source>
</evidence>
<keyword evidence="3" id="KW-1185">Reference proteome</keyword>
<dbReference type="Gene3D" id="2.60.40.3440">
    <property type="match status" value="1"/>
</dbReference>
<feature type="compositionally biased region" description="Basic residues" evidence="1">
    <location>
        <begin position="116"/>
        <end position="129"/>
    </location>
</feature>
<proteinExistence type="predicted"/>
<gene>
    <name evidence="2" type="ORF">L2X98_22510</name>
</gene>
<feature type="compositionally biased region" description="Basic residues" evidence="1">
    <location>
        <begin position="165"/>
        <end position="174"/>
    </location>
</feature>
<feature type="region of interest" description="Disordered" evidence="1">
    <location>
        <begin position="102"/>
        <end position="174"/>
    </location>
</feature>
<evidence type="ECO:0000313" key="2">
    <source>
        <dbReference type="EMBL" id="UUT35921.1"/>
    </source>
</evidence>
<dbReference type="EMBL" id="CP091139">
    <property type="protein sequence ID" value="UUT35921.1"/>
    <property type="molecule type" value="Genomic_DNA"/>
</dbReference>
<evidence type="ECO:0000313" key="3">
    <source>
        <dbReference type="Proteomes" id="UP001054811"/>
    </source>
</evidence>
<dbReference type="RefSeq" id="WP_259612569.1">
    <property type="nucleotide sequence ID" value="NZ_CP091139.2"/>
</dbReference>